<keyword evidence="3" id="KW-1185">Reference proteome</keyword>
<dbReference type="Pfam" id="PF13683">
    <property type="entry name" value="rve_3"/>
    <property type="match status" value="1"/>
</dbReference>
<dbReference type="OrthoDB" id="9774685at2"/>
<dbReference type="RefSeq" id="WP_139199132.1">
    <property type="nucleotide sequence ID" value="NZ_FNDS01000018.1"/>
</dbReference>
<name>A0A1G8MXW6_9PSED</name>
<organism evidence="2 3">
    <name type="scientific">Pseudomonas panipatensis</name>
    <dbReference type="NCBI Taxonomy" id="428992"/>
    <lineage>
        <taxon>Bacteria</taxon>
        <taxon>Pseudomonadati</taxon>
        <taxon>Pseudomonadota</taxon>
        <taxon>Gammaproteobacteria</taxon>
        <taxon>Pseudomonadales</taxon>
        <taxon>Pseudomonadaceae</taxon>
        <taxon>Pseudomonas</taxon>
    </lineage>
</organism>
<dbReference type="EMBL" id="FNDS01000018">
    <property type="protein sequence ID" value="SDI72706.1"/>
    <property type="molecule type" value="Genomic_DNA"/>
</dbReference>
<dbReference type="Proteomes" id="UP000199636">
    <property type="component" value="Unassembled WGS sequence"/>
</dbReference>
<protein>
    <submittedName>
        <fullName evidence="2">Integrase core domain-containing protein</fullName>
    </submittedName>
</protein>
<accession>A0A1G8MXW6</accession>
<dbReference type="InterPro" id="IPR001584">
    <property type="entry name" value="Integrase_cat-core"/>
</dbReference>
<dbReference type="AlphaFoldDB" id="A0A1G8MXW6"/>
<evidence type="ECO:0000313" key="3">
    <source>
        <dbReference type="Proteomes" id="UP000199636"/>
    </source>
</evidence>
<evidence type="ECO:0000313" key="2">
    <source>
        <dbReference type="EMBL" id="SDI72706.1"/>
    </source>
</evidence>
<sequence>MASWNRAIAPAIKQLCATVKSALDRWRVLNASQLQKSLDRFSVRYNAERPHLNLGGRTPLKA</sequence>
<reference evidence="3" key="1">
    <citation type="submission" date="2016-10" db="EMBL/GenBank/DDBJ databases">
        <authorList>
            <person name="Varghese N."/>
            <person name="Submissions S."/>
        </authorList>
    </citation>
    <scope>NUCLEOTIDE SEQUENCE [LARGE SCALE GENOMIC DNA]</scope>
    <source>
        <strain evidence="3">CCM 7469</strain>
    </source>
</reference>
<feature type="domain" description="Integrase catalytic" evidence="1">
    <location>
        <begin position="30"/>
        <end position="59"/>
    </location>
</feature>
<gene>
    <name evidence="2" type="ORF">SAMN05216272_1184</name>
</gene>
<proteinExistence type="predicted"/>
<evidence type="ECO:0000259" key="1">
    <source>
        <dbReference type="Pfam" id="PF13683"/>
    </source>
</evidence>
<dbReference type="GO" id="GO:0015074">
    <property type="term" value="P:DNA integration"/>
    <property type="evidence" value="ECO:0007669"/>
    <property type="project" value="InterPro"/>
</dbReference>